<evidence type="ECO:0000256" key="5">
    <source>
        <dbReference type="ARBA" id="ARBA00022777"/>
    </source>
</evidence>
<dbReference type="NCBIfam" id="NF002098">
    <property type="entry name" value="PRK00943.1"/>
    <property type="match status" value="1"/>
</dbReference>
<evidence type="ECO:0000256" key="8">
    <source>
        <dbReference type="ARBA" id="ARBA00023266"/>
    </source>
</evidence>
<dbReference type="PANTHER" id="PTHR10256:SF0">
    <property type="entry name" value="INACTIVE SELENIDE, WATER DIKINASE-LIKE PROTEIN-RELATED"/>
    <property type="match status" value="1"/>
</dbReference>
<evidence type="ECO:0000256" key="6">
    <source>
        <dbReference type="ARBA" id="ARBA00022840"/>
    </source>
</evidence>
<dbReference type="PIRSF" id="PIRSF036407">
    <property type="entry name" value="Selenphspht_syn"/>
    <property type="match status" value="1"/>
</dbReference>
<keyword evidence="4" id="KW-0547">Nucleotide-binding</keyword>
<dbReference type="GO" id="GO:0005524">
    <property type="term" value="F:ATP binding"/>
    <property type="evidence" value="ECO:0007669"/>
    <property type="project" value="UniProtKB-KW"/>
</dbReference>
<dbReference type="InterPro" id="IPR004536">
    <property type="entry name" value="SPS/SelD"/>
</dbReference>
<organism evidence="11">
    <name type="scientific">bioreactor metagenome</name>
    <dbReference type="NCBI Taxonomy" id="1076179"/>
    <lineage>
        <taxon>unclassified sequences</taxon>
        <taxon>metagenomes</taxon>
        <taxon>ecological metagenomes</taxon>
    </lineage>
</organism>
<dbReference type="InterPro" id="IPR010918">
    <property type="entry name" value="PurM-like_C_dom"/>
</dbReference>
<feature type="domain" description="PurM-like N-terminal" evidence="9">
    <location>
        <begin position="60"/>
        <end position="166"/>
    </location>
</feature>
<evidence type="ECO:0000259" key="10">
    <source>
        <dbReference type="Pfam" id="PF02769"/>
    </source>
</evidence>
<dbReference type="GO" id="GO:0046872">
    <property type="term" value="F:metal ion binding"/>
    <property type="evidence" value="ECO:0007669"/>
    <property type="project" value="UniProtKB-KW"/>
</dbReference>
<dbReference type="CDD" id="cd02195">
    <property type="entry name" value="SelD"/>
    <property type="match status" value="1"/>
</dbReference>
<dbReference type="InterPro" id="IPR016188">
    <property type="entry name" value="PurM-like_N"/>
</dbReference>
<comment type="similarity">
    <text evidence="1">Belongs to the selenophosphate synthase 1 family. Class I subfamily.</text>
</comment>
<dbReference type="InterPro" id="IPR036676">
    <property type="entry name" value="PurM-like_C_sf"/>
</dbReference>
<dbReference type="SUPFAM" id="SSF55326">
    <property type="entry name" value="PurM N-terminal domain-like"/>
    <property type="match status" value="1"/>
</dbReference>
<dbReference type="FunFam" id="3.90.650.10:FF:000004">
    <property type="entry name" value="Selenide, water dikinase"/>
    <property type="match status" value="1"/>
</dbReference>
<protein>
    <submittedName>
        <fullName evidence="11">Selenide, water dikinase</fullName>
        <ecNumber evidence="11">2.7.9.3</ecNumber>
    </submittedName>
</protein>
<dbReference type="Gene3D" id="3.30.1330.10">
    <property type="entry name" value="PurM-like, N-terminal domain"/>
    <property type="match status" value="1"/>
</dbReference>
<keyword evidence="7" id="KW-0460">Magnesium</keyword>
<evidence type="ECO:0000256" key="4">
    <source>
        <dbReference type="ARBA" id="ARBA00022741"/>
    </source>
</evidence>
<dbReference type="Gene3D" id="3.90.650.10">
    <property type="entry name" value="PurM-like C-terminal domain"/>
    <property type="match status" value="1"/>
</dbReference>
<keyword evidence="2 11" id="KW-0808">Transferase</keyword>
<keyword evidence="5 11" id="KW-0418">Kinase</keyword>
<evidence type="ECO:0000313" key="11">
    <source>
        <dbReference type="EMBL" id="MPM45282.1"/>
    </source>
</evidence>
<keyword evidence="8" id="KW-0711">Selenium</keyword>
<dbReference type="InterPro" id="IPR036921">
    <property type="entry name" value="PurM-like_N_sf"/>
</dbReference>
<dbReference type="SUPFAM" id="SSF56042">
    <property type="entry name" value="PurM C-terminal domain-like"/>
    <property type="match status" value="1"/>
</dbReference>
<dbReference type="InterPro" id="IPR023061">
    <property type="entry name" value="SelD_I"/>
</dbReference>
<name>A0A644ZWR8_9ZZZZ</name>
<keyword evidence="3" id="KW-0479">Metal-binding</keyword>
<dbReference type="NCBIfam" id="TIGR00476">
    <property type="entry name" value="selD"/>
    <property type="match status" value="1"/>
</dbReference>
<dbReference type="GO" id="GO:0016260">
    <property type="term" value="P:selenocysteine biosynthetic process"/>
    <property type="evidence" value="ECO:0007669"/>
    <property type="project" value="InterPro"/>
</dbReference>
<dbReference type="GO" id="GO:0004756">
    <property type="term" value="F:selenide, water dikinase activity"/>
    <property type="evidence" value="ECO:0007669"/>
    <property type="project" value="UniProtKB-EC"/>
</dbReference>
<dbReference type="Pfam" id="PF00586">
    <property type="entry name" value="AIRS"/>
    <property type="match status" value="1"/>
</dbReference>
<accession>A0A644ZWR8</accession>
<dbReference type="HAMAP" id="MF_00625">
    <property type="entry name" value="SelD"/>
    <property type="match status" value="1"/>
</dbReference>
<evidence type="ECO:0000256" key="1">
    <source>
        <dbReference type="ARBA" id="ARBA00008026"/>
    </source>
</evidence>
<feature type="domain" description="PurM-like C-terminal" evidence="10">
    <location>
        <begin position="178"/>
        <end position="353"/>
    </location>
</feature>
<sequence length="355" mass="37675">MENNSLPPLNMPVHMTTLSSCSGCASKISAKMLTEILRPTQGIFAAADYPDLLVGLESPDDAAVWKLDDGRGLVLTTDFFTPIVDDPYDYGRIAATNAISDIFAMGGTPFMALNIAALPPDLDPAVLQRIMLGGAEAAKGAGVVIAGGHTVRDAEPKYGLAVVGFVDLENMFTKGGARPGDVLVLTKPLGFGTTTTALKRGKADAASVAAVVKWMTTLNRDASRLAREFKLKAVTDVTGYSLLGHSSEMVKASSVAYHIHYDQVPFVPESVQYAQAGIFPGGAEDNHEFYSPNVTFERELAGWQQMSLFDPQTSGGLLMAVPSASIAAFQKRAAEMGLPHWLIGEVTDGNGVHVE</sequence>
<dbReference type="AlphaFoldDB" id="A0A644ZWR8"/>
<evidence type="ECO:0000256" key="7">
    <source>
        <dbReference type="ARBA" id="ARBA00022842"/>
    </source>
</evidence>
<dbReference type="EMBL" id="VSSQ01010814">
    <property type="protein sequence ID" value="MPM45282.1"/>
    <property type="molecule type" value="Genomic_DNA"/>
</dbReference>
<dbReference type="GO" id="GO:0005737">
    <property type="term" value="C:cytoplasm"/>
    <property type="evidence" value="ECO:0007669"/>
    <property type="project" value="TreeGrafter"/>
</dbReference>
<keyword evidence="6" id="KW-0067">ATP-binding</keyword>
<proteinExistence type="inferred from homology"/>
<evidence type="ECO:0000259" key="9">
    <source>
        <dbReference type="Pfam" id="PF00586"/>
    </source>
</evidence>
<dbReference type="FunFam" id="3.30.1330.10:FF:000003">
    <property type="entry name" value="Selenide, water dikinase"/>
    <property type="match status" value="1"/>
</dbReference>
<reference evidence="11" key="1">
    <citation type="submission" date="2019-08" db="EMBL/GenBank/DDBJ databases">
        <authorList>
            <person name="Kucharzyk K."/>
            <person name="Murdoch R.W."/>
            <person name="Higgins S."/>
            <person name="Loffler F."/>
        </authorList>
    </citation>
    <scope>NUCLEOTIDE SEQUENCE</scope>
</reference>
<evidence type="ECO:0000256" key="3">
    <source>
        <dbReference type="ARBA" id="ARBA00022723"/>
    </source>
</evidence>
<comment type="caution">
    <text evidence="11">The sequence shown here is derived from an EMBL/GenBank/DDBJ whole genome shotgun (WGS) entry which is preliminary data.</text>
</comment>
<gene>
    <name evidence="11" type="primary">selD_21</name>
    <name evidence="11" type="ORF">SDC9_91968</name>
</gene>
<evidence type="ECO:0000256" key="2">
    <source>
        <dbReference type="ARBA" id="ARBA00022679"/>
    </source>
</evidence>
<dbReference type="Pfam" id="PF02769">
    <property type="entry name" value="AIRS_C"/>
    <property type="match status" value="1"/>
</dbReference>
<dbReference type="EC" id="2.7.9.3" evidence="11"/>
<dbReference type="PANTHER" id="PTHR10256">
    <property type="entry name" value="SELENIDE, WATER DIKINASE"/>
    <property type="match status" value="1"/>
</dbReference>